<dbReference type="PROSITE" id="PS00233">
    <property type="entry name" value="CHIT_BIND_RR_1"/>
    <property type="match status" value="1"/>
</dbReference>
<feature type="compositionally biased region" description="Acidic residues" evidence="3">
    <location>
        <begin position="93"/>
        <end position="127"/>
    </location>
</feature>
<proteinExistence type="predicted"/>
<gene>
    <name evidence="4" type="ORF">OTU49_010241</name>
</gene>
<dbReference type="PROSITE" id="PS51155">
    <property type="entry name" value="CHIT_BIND_RR_2"/>
    <property type="match status" value="1"/>
</dbReference>
<name>A0AAW0WG39_CHEQU</name>
<dbReference type="Pfam" id="PF00379">
    <property type="entry name" value="Chitin_bind_4"/>
    <property type="match status" value="1"/>
</dbReference>
<dbReference type="GO" id="GO:0062129">
    <property type="term" value="C:chitin-based extracellular matrix"/>
    <property type="evidence" value="ECO:0007669"/>
    <property type="project" value="TreeGrafter"/>
</dbReference>
<dbReference type="InterPro" id="IPR050468">
    <property type="entry name" value="Cuticle_Struct_Prot"/>
</dbReference>
<dbReference type="EMBL" id="JARKIK010000079">
    <property type="protein sequence ID" value="KAK8726387.1"/>
    <property type="molecule type" value="Genomic_DNA"/>
</dbReference>
<keyword evidence="1 2" id="KW-0193">Cuticle</keyword>
<dbReference type="InterPro" id="IPR031311">
    <property type="entry name" value="CHIT_BIND_RR_consensus"/>
</dbReference>
<evidence type="ECO:0000313" key="5">
    <source>
        <dbReference type="Proteomes" id="UP001445076"/>
    </source>
</evidence>
<keyword evidence="5" id="KW-1185">Reference proteome</keyword>
<feature type="non-terminal residue" evidence="4">
    <location>
        <position position="1"/>
    </location>
</feature>
<comment type="caution">
    <text evidence="4">The sequence shown here is derived from an EMBL/GenBank/DDBJ whole genome shotgun (WGS) entry which is preliminary data.</text>
</comment>
<protein>
    <recommendedName>
        <fullName evidence="6">Cuticle protein</fullName>
    </recommendedName>
</protein>
<organism evidence="4 5">
    <name type="scientific">Cherax quadricarinatus</name>
    <name type="common">Australian red claw crayfish</name>
    <dbReference type="NCBI Taxonomy" id="27406"/>
    <lineage>
        <taxon>Eukaryota</taxon>
        <taxon>Metazoa</taxon>
        <taxon>Ecdysozoa</taxon>
        <taxon>Arthropoda</taxon>
        <taxon>Crustacea</taxon>
        <taxon>Multicrustacea</taxon>
        <taxon>Malacostraca</taxon>
        <taxon>Eumalacostraca</taxon>
        <taxon>Eucarida</taxon>
        <taxon>Decapoda</taxon>
        <taxon>Pleocyemata</taxon>
        <taxon>Astacidea</taxon>
        <taxon>Parastacoidea</taxon>
        <taxon>Parastacidae</taxon>
        <taxon>Cherax</taxon>
    </lineage>
</organism>
<feature type="region of interest" description="Disordered" evidence="3">
    <location>
        <begin position="93"/>
        <end position="150"/>
    </location>
</feature>
<dbReference type="GO" id="GO:0008010">
    <property type="term" value="F:structural constituent of chitin-based larval cuticle"/>
    <property type="evidence" value="ECO:0007669"/>
    <property type="project" value="TreeGrafter"/>
</dbReference>
<dbReference type="AlphaFoldDB" id="A0AAW0WG39"/>
<dbReference type="InterPro" id="IPR000618">
    <property type="entry name" value="Insect_cuticle"/>
</dbReference>
<accession>A0AAW0WG39</accession>
<evidence type="ECO:0000256" key="2">
    <source>
        <dbReference type="PROSITE-ProRule" id="PRU00497"/>
    </source>
</evidence>
<sequence length="150" mass="17469">RNDFSSSPGGRYIFVYHVGDSERHEERNEEGEVRGRYSFVAPEGDEYQFKYDADADGYRVESDALPSAPEDTDDVKRAKKEFFEAYQKALELAEDDDYEYSEESHEESDEEESSEESDEDLEDDSEEESQRHFQGVPNFGFRYPYSFSGK</sequence>
<dbReference type="PANTHER" id="PTHR10380:SF173">
    <property type="entry name" value="CUTICULAR PROTEIN 47EF, ISOFORM C-RELATED"/>
    <property type="match status" value="1"/>
</dbReference>
<evidence type="ECO:0000256" key="3">
    <source>
        <dbReference type="SAM" id="MobiDB-lite"/>
    </source>
</evidence>
<evidence type="ECO:0008006" key="6">
    <source>
        <dbReference type="Google" id="ProtNLM"/>
    </source>
</evidence>
<dbReference type="Proteomes" id="UP001445076">
    <property type="component" value="Unassembled WGS sequence"/>
</dbReference>
<reference evidence="4 5" key="1">
    <citation type="journal article" date="2024" name="BMC Genomics">
        <title>Genome assembly of redclaw crayfish (Cherax quadricarinatus) provides insights into its immune adaptation and hypoxia tolerance.</title>
        <authorList>
            <person name="Liu Z."/>
            <person name="Zheng J."/>
            <person name="Li H."/>
            <person name="Fang K."/>
            <person name="Wang S."/>
            <person name="He J."/>
            <person name="Zhou D."/>
            <person name="Weng S."/>
            <person name="Chi M."/>
            <person name="Gu Z."/>
            <person name="He J."/>
            <person name="Li F."/>
            <person name="Wang M."/>
        </authorList>
    </citation>
    <scope>NUCLEOTIDE SEQUENCE [LARGE SCALE GENOMIC DNA]</scope>
    <source>
        <strain evidence="4">ZL_2023a</strain>
    </source>
</reference>
<dbReference type="PANTHER" id="PTHR10380">
    <property type="entry name" value="CUTICLE PROTEIN"/>
    <property type="match status" value="1"/>
</dbReference>
<evidence type="ECO:0000313" key="4">
    <source>
        <dbReference type="EMBL" id="KAK8726387.1"/>
    </source>
</evidence>
<evidence type="ECO:0000256" key="1">
    <source>
        <dbReference type="ARBA" id="ARBA00022460"/>
    </source>
</evidence>